<keyword evidence="2" id="KW-1185">Reference proteome</keyword>
<proteinExistence type="predicted"/>
<dbReference type="EMBL" id="CM023472">
    <property type="protein sequence ID" value="KAH7959271.1"/>
    <property type="molecule type" value="Genomic_DNA"/>
</dbReference>
<sequence length="87" mass="9579">MQAGTHPNLYLLSKIHPTAYPSCCPWCSEKATLFLITWACRAITALTPIQHPSAERWESLLASEALDEQLSLIDRARKAATARGGLD</sequence>
<reference evidence="1" key="1">
    <citation type="submission" date="2020-05" db="EMBL/GenBank/DDBJ databases">
        <title>Large-scale comparative analyses of tick genomes elucidate their genetic diversity and vector capacities.</title>
        <authorList>
            <person name="Jia N."/>
            <person name="Wang J."/>
            <person name="Shi W."/>
            <person name="Du L."/>
            <person name="Sun Y."/>
            <person name="Zhan W."/>
            <person name="Jiang J."/>
            <person name="Wang Q."/>
            <person name="Zhang B."/>
            <person name="Ji P."/>
            <person name="Sakyi L.B."/>
            <person name="Cui X."/>
            <person name="Yuan T."/>
            <person name="Jiang B."/>
            <person name="Yang W."/>
            <person name="Lam T.T.-Y."/>
            <person name="Chang Q."/>
            <person name="Ding S."/>
            <person name="Wang X."/>
            <person name="Zhu J."/>
            <person name="Ruan X."/>
            <person name="Zhao L."/>
            <person name="Wei J."/>
            <person name="Que T."/>
            <person name="Du C."/>
            <person name="Cheng J."/>
            <person name="Dai P."/>
            <person name="Han X."/>
            <person name="Huang E."/>
            <person name="Gao Y."/>
            <person name="Liu J."/>
            <person name="Shao H."/>
            <person name="Ye R."/>
            <person name="Li L."/>
            <person name="Wei W."/>
            <person name="Wang X."/>
            <person name="Wang C."/>
            <person name="Yang T."/>
            <person name="Huo Q."/>
            <person name="Li W."/>
            <person name="Guo W."/>
            <person name="Chen H."/>
            <person name="Zhou L."/>
            <person name="Ni X."/>
            <person name="Tian J."/>
            <person name="Zhou Y."/>
            <person name="Sheng Y."/>
            <person name="Liu T."/>
            <person name="Pan Y."/>
            <person name="Xia L."/>
            <person name="Li J."/>
            <person name="Zhao F."/>
            <person name="Cao W."/>
        </authorList>
    </citation>
    <scope>NUCLEOTIDE SEQUENCE</scope>
    <source>
        <strain evidence="1">Dsil-2018</strain>
    </source>
</reference>
<organism evidence="1 2">
    <name type="scientific">Dermacentor silvarum</name>
    <name type="common">Tick</name>
    <dbReference type="NCBI Taxonomy" id="543639"/>
    <lineage>
        <taxon>Eukaryota</taxon>
        <taxon>Metazoa</taxon>
        <taxon>Ecdysozoa</taxon>
        <taxon>Arthropoda</taxon>
        <taxon>Chelicerata</taxon>
        <taxon>Arachnida</taxon>
        <taxon>Acari</taxon>
        <taxon>Parasitiformes</taxon>
        <taxon>Ixodida</taxon>
        <taxon>Ixodoidea</taxon>
        <taxon>Ixodidae</taxon>
        <taxon>Rhipicephalinae</taxon>
        <taxon>Dermacentor</taxon>
    </lineage>
</organism>
<accession>A0ACB8D4J5</accession>
<protein>
    <submittedName>
        <fullName evidence="1">Uncharacterized protein</fullName>
    </submittedName>
</protein>
<name>A0ACB8D4J5_DERSI</name>
<evidence type="ECO:0000313" key="2">
    <source>
        <dbReference type="Proteomes" id="UP000821865"/>
    </source>
</evidence>
<gene>
    <name evidence="1" type="ORF">HPB49_009832</name>
</gene>
<dbReference type="Proteomes" id="UP000821865">
    <property type="component" value="Chromosome 3"/>
</dbReference>
<comment type="caution">
    <text evidence="1">The sequence shown here is derived from an EMBL/GenBank/DDBJ whole genome shotgun (WGS) entry which is preliminary data.</text>
</comment>
<evidence type="ECO:0000313" key="1">
    <source>
        <dbReference type="EMBL" id="KAH7959271.1"/>
    </source>
</evidence>